<dbReference type="EMBL" id="JABBWD010000027">
    <property type="protein sequence ID" value="KAG1776268.1"/>
    <property type="molecule type" value="Genomic_DNA"/>
</dbReference>
<accession>A0A9P7D216</accession>
<dbReference type="Proteomes" id="UP000714275">
    <property type="component" value="Unassembled WGS sequence"/>
</dbReference>
<keyword evidence="3" id="KW-1185">Reference proteome</keyword>
<dbReference type="Pfam" id="PF18759">
    <property type="entry name" value="Plavaka"/>
    <property type="match status" value="1"/>
</dbReference>
<evidence type="ECO:0000313" key="3">
    <source>
        <dbReference type="Proteomes" id="UP000714275"/>
    </source>
</evidence>
<dbReference type="InterPro" id="IPR041078">
    <property type="entry name" value="Plavaka"/>
</dbReference>
<protein>
    <submittedName>
        <fullName evidence="2">Uncharacterized protein</fullName>
    </submittedName>
</protein>
<feature type="compositionally biased region" description="Basic residues" evidence="1">
    <location>
        <begin position="1"/>
        <end position="12"/>
    </location>
</feature>
<evidence type="ECO:0000256" key="1">
    <source>
        <dbReference type="SAM" id="MobiDB-lite"/>
    </source>
</evidence>
<sequence length="358" mass="41096">MSLAQRRPRHQNRQLPQRFRDVLPQPPPTVPAQVCQLPLQSVGCVVRHQDHPAVPVRSVFRTPPNIFGLVCQYFSATPPSHDPEEYVTTMDLSFIPMAPQEDLPISSSDTLYHPYRNRSSFQLGDWYWNQGLQKSQASYTKLLEIMSASDFNAADVSSTHWKNINSILGANEYDEGDKDEWHDEDTGWKRTPVSIKVPFSRTMEIPGPWVYEAAHLYHRSLVAVLQEKLSNSRDNKLFHYEPYQLRWNPEHLDAEVSIHGDLYTSPVFHEAHMELQESVGEPGCDLPRVVVGIMLWSDATQLTSFGNAKLWPTYMYFGNESKYRRCKPLCNLSNHVAYFETVCLANALLLYLTDYHAA</sequence>
<name>A0A9P7D216_9AGAM</name>
<feature type="region of interest" description="Disordered" evidence="1">
    <location>
        <begin position="1"/>
        <end position="27"/>
    </location>
</feature>
<organism evidence="2 3">
    <name type="scientific">Suillus placidus</name>
    <dbReference type="NCBI Taxonomy" id="48579"/>
    <lineage>
        <taxon>Eukaryota</taxon>
        <taxon>Fungi</taxon>
        <taxon>Dikarya</taxon>
        <taxon>Basidiomycota</taxon>
        <taxon>Agaricomycotina</taxon>
        <taxon>Agaricomycetes</taxon>
        <taxon>Agaricomycetidae</taxon>
        <taxon>Boletales</taxon>
        <taxon>Suillineae</taxon>
        <taxon>Suillaceae</taxon>
        <taxon>Suillus</taxon>
    </lineage>
</organism>
<dbReference type="AlphaFoldDB" id="A0A9P7D216"/>
<proteinExistence type="predicted"/>
<reference evidence="2" key="1">
    <citation type="journal article" date="2020" name="New Phytol.">
        <title>Comparative genomics reveals dynamic genome evolution in host specialist ectomycorrhizal fungi.</title>
        <authorList>
            <person name="Lofgren L.A."/>
            <person name="Nguyen N.H."/>
            <person name="Vilgalys R."/>
            <person name="Ruytinx J."/>
            <person name="Liao H.L."/>
            <person name="Branco S."/>
            <person name="Kuo A."/>
            <person name="LaButti K."/>
            <person name="Lipzen A."/>
            <person name="Andreopoulos W."/>
            <person name="Pangilinan J."/>
            <person name="Riley R."/>
            <person name="Hundley H."/>
            <person name="Na H."/>
            <person name="Barry K."/>
            <person name="Grigoriev I.V."/>
            <person name="Stajich J.E."/>
            <person name="Kennedy P.G."/>
        </authorList>
    </citation>
    <scope>NUCLEOTIDE SEQUENCE</scope>
    <source>
        <strain evidence="2">DOB743</strain>
    </source>
</reference>
<dbReference type="OrthoDB" id="3208495at2759"/>
<comment type="caution">
    <text evidence="2">The sequence shown here is derived from an EMBL/GenBank/DDBJ whole genome shotgun (WGS) entry which is preliminary data.</text>
</comment>
<gene>
    <name evidence="2" type="ORF">EV702DRAFT_971554</name>
</gene>
<evidence type="ECO:0000313" key="2">
    <source>
        <dbReference type="EMBL" id="KAG1776268.1"/>
    </source>
</evidence>